<evidence type="ECO:0000313" key="1">
    <source>
        <dbReference type="EMBL" id="KZM88982.1"/>
    </source>
</evidence>
<sequence>MHASVYKWITSWLLGFKQMSQMKETVFATRMGGGFLRLLVVLLAFSQLLSLNAVPVTRTRSLMHDLGHVVSEDNQVHYTPYLVIFRLMTRSDIDEIICLMITRYTKEKKEV</sequence>
<name>A0A161ZNG9_DAUCS</name>
<comment type="caution">
    <text evidence="1">The sequence shown here is derived from an EMBL/GenBank/DDBJ whole genome shotgun (WGS) entry which is preliminary data.</text>
</comment>
<dbReference type="EMBL" id="LNRQ01000007">
    <property type="protein sequence ID" value="KZM88982.1"/>
    <property type="molecule type" value="Genomic_DNA"/>
</dbReference>
<organism evidence="1">
    <name type="scientific">Daucus carota subsp. sativus</name>
    <name type="common">Carrot</name>
    <dbReference type="NCBI Taxonomy" id="79200"/>
    <lineage>
        <taxon>Eukaryota</taxon>
        <taxon>Viridiplantae</taxon>
        <taxon>Streptophyta</taxon>
        <taxon>Embryophyta</taxon>
        <taxon>Tracheophyta</taxon>
        <taxon>Spermatophyta</taxon>
        <taxon>Magnoliopsida</taxon>
        <taxon>eudicotyledons</taxon>
        <taxon>Gunneridae</taxon>
        <taxon>Pentapetalae</taxon>
        <taxon>asterids</taxon>
        <taxon>campanulids</taxon>
        <taxon>Apiales</taxon>
        <taxon>Apiaceae</taxon>
        <taxon>Apioideae</taxon>
        <taxon>Scandiceae</taxon>
        <taxon>Daucinae</taxon>
        <taxon>Daucus</taxon>
        <taxon>Daucus sect. Daucus</taxon>
    </lineage>
</organism>
<dbReference type="AlphaFoldDB" id="A0A161ZNG9"/>
<proteinExistence type="predicted"/>
<protein>
    <submittedName>
        <fullName evidence="1">Uncharacterized protein</fullName>
    </submittedName>
</protein>
<accession>A0A161ZNG9</accession>
<reference evidence="1" key="1">
    <citation type="journal article" date="2016" name="Nat. Genet.">
        <title>A high-quality carrot genome assembly provides new insights into carotenoid accumulation and asterid genome evolution.</title>
        <authorList>
            <person name="Iorizzo M."/>
            <person name="Ellison S."/>
            <person name="Senalik D."/>
            <person name="Zeng P."/>
            <person name="Satapoomin P."/>
            <person name="Huang J."/>
            <person name="Bowman M."/>
            <person name="Iovene M."/>
            <person name="Sanseverino W."/>
            <person name="Cavagnaro P."/>
            <person name="Yildiz M."/>
            <person name="Macko-Podgorni A."/>
            <person name="Moranska E."/>
            <person name="Grzebelus E."/>
            <person name="Grzebelus D."/>
            <person name="Ashrafi H."/>
            <person name="Zheng Z."/>
            <person name="Cheng S."/>
            <person name="Spooner D."/>
            <person name="Van Deynze A."/>
            <person name="Simon P."/>
        </authorList>
    </citation>
    <scope>NUCLEOTIDE SEQUENCE [LARGE SCALE GENOMIC DNA]</scope>
    <source>
        <tissue evidence="1">Leaf</tissue>
    </source>
</reference>
<dbReference type="Gramene" id="KZM88982">
    <property type="protein sequence ID" value="KZM88982"/>
    <property type="gene ID" value="DCAR_026057"/>
</dbReference>
<gene>
    <name evidence="1" type="ORF">DCAR_026057</name>
</gene>